<evidence type="ECO:0000313" key="1">
    <source>
        <dbReference type="EMBL" id="MBW46587.1"/>
    </source>
</evidence>
<accession>A0A2M4B0N3</accession>
<dbReference type="EMBL" id="GGFK01013266">
    <property type="protein sequence ID" value="MBW46587.1"/>
    <property type="molecule type" value="Transcribed_RNA"/>
</dbReference>
<organism evidence="1">
    <name type="scientific">Anopheles triannulatus</name>
    <dbReference type="NCBI Taxonomy" id="58253"/>
    <lineage>
        <taxon>Eukaryota</taxon>
        <taxon>Metazoa</taxon>
        <taxon>Ecdysozoa</taxon>
        <taxon>Arthropoda</taxon>
        <taxon>Hexapoda</taxon>
        <taxon>Insecta</taxon>
        <taxon>Pterygota</taxon>
        <taxon>Neoptera</taxon>
        <taxon>Endopterygota</taxon>
        <taxon>Diptera</taxon>
        <taxon>Nematocera</taxon>
        <taxon>Culicoidea</taxon>
        <taxon>Culicidae</taxon>
        <taxon>Anophelinae</taxon>
        <taxon>Anopheles</taxon>
    </lineage>
</organism>
<sequence>MLTPQFSSFRASFVAIIVTDDVAAAAAASSIVSNGFCSSSKTPLAWAAPLRSTNGVAFSPSSTRCCSRRRSSASWPCSVGPSATVIVAGGGG</sequence>
<proteinExistence type="predicted"/>
<dbReference type="AlphaFoldDB" id="A0A2M4B0N3"/>
<protein>
    <submittedName>
        <fullName evidence="1">Putative secreted protein</fullName>
    </submittedName>
</protein>
<name>A0A2M4B0N3_9DIPT</name>
<reference evidence="1" key="1">
    <citation type="submission" date="2018-01" db="EMBL/GenBank/DDBJ databases">
        <title>An insight into the sialome of Amazonian anophelines.</title>
        <authorList>
            <person name="Ribeiro J.M."/>
            <person name="Scarpassa V."/>
            <person name="Calvo E."/>
        </authorList>
    </citation>
    <scope>NUCLEOTIDE SEQUENCE</scope>
    <source>
        <tissue evidence="1">Salivary glands</tissue>
    </source>
</reference>